<evidence type="ECO:0000256" key="1">
    <source>
        <dbReference type="ARBA" id="ARBA00004123"/>
    </source>
</evidence>
<evidence type="ECO:0000256" key="2">
    <source>
        <dbReference type="ARBA" id="ARBA00022473"/>
    </source>
</evidence>
<dbReference type="AlphaFoldDB" id="A0AAD9PE67"/>
<keyword evidence="11" id="KW-1185">Reference proteome</keyword>
<dbReference type="GO" id="GO:0001708">
    <property type="term" value="P:cell fate specification"/>
    <property type="evidence" value="ECO:0007669"/>
    <property type="project" value="TreeGrafter"/>
</dbReference>
<feature type="domain" description="T-box" evidence="9">
    <location>
        <begin position="40"/>
        <end position="214"/>
    </location>
</feature>
<keyword evidence="5" id="KW-0804">Transcription</keyword>
<comment type="caution">
    <text evidence="7">Lacks conserved residue(s) required for the propagation of feature annotation.</text>
</comment>
<dbReference type="InterPro" id="IPR008967">
    <property type="entry name" value="p53-like_TF_DNA-bd_sf"/>
</dbReference>
<name>A0AAD9PE67_RIDPI</name>
<keyword evidence="4 7" id="KW-0238">DNA-binding</keyword>
<dbReference type="FunFam" id="2.60.40.820:FF:000002">
    <property type="entry name" value="T-box transcription factor Brachyury"/>
    <property type="match status" value="1"/>
</dbReference>
<protein>
    <recommendedName>
        <fullName evidence="9">T-box domain-containing protein</fullName>
    </recommendedName>
</protein>
<dbReference type="GO" id="GO:0000978">
    <property type="term" value="F:RNA polymerase II cis-regulatory region sequence-specific DNA binding"/>
    <property type="evidence" value="ECO:0007669"/>
    <property type="project" value="InterPro"/>
</dbReference>
<comment type="subcellular location">
    <subcellularLocation>
        <location evidence="1 7">Nucleus</location>
    </subcellularLocation>
</comment>
<dbReference type="GO" id="GO:0000981">
    <property type="term" value="F:DNA-binding transcription factor activity, RNA polymerase II-specific"/>
    <property type="evidence" value="ECO:0007669"/>
    <property type="project" value="TreeGrafter"/>
</dbReference>
<dbReference type="PRINTS" id="PR00938">
    <property type="entry name" value="BRACHYURY"/>
</dbReference>
<evidence type="ECO:0000313" key="10">
    <source>
        <dbReference type="EMBL" id="KAK2193145.1"/>
    </source>
</evidence>
<comment type="caution">
    <text evidence="10">The sequence shown here is derived from an EMBL/GenBank/DDBJ whole genome shotgun (WGS) entry which is preliminary data.</text>
</comment>
<dbReference type="PRINTS" id="PR00937">
    <property type="entry name" value="TBOX"/>
</dbReference>
<dbReference type="InterPro" id="IPR036960">
    <property type="entry name" value="T-box_sf"/>
</dbReference>
<dbReference type="Gene3D" id="2.60.40.820">
    <property type="entry name" value="Transcription factor, T-box"/>
    <property type="match status" value="1"/>
</dbReference>
<evidence type="ECO:0000259" key="9">
    <source>
        <dbReference type="PROSITE" id="PS50252"/>
    </source>
</evidence>
<dbReference type="InterPro" id="IPR001699">
    <property type="entry name" value="TF_T-box"/>
</dbReference>
<evidence type="ECO:0000256" key="3">
    <source>
        <dbReference type="ARBA" id="ARBA00023015"/>
    </source>
</evidence>
<dbReference type="EMBL" id="JAODUO010000016">
    <property type="protein sequence ID" value="KAK2193145.1"/>
    <property type="molecule type" value="Genomic_DNA"/>
</dbReference>
<accession>A0AAD9PE67</accession>
<dbReference type="GO" id="GO:0000785">
    <property type="term" value="C:chromatin"/>
    <property type="evidence" value="ECO:0007669"/>
    <property type="project" value="TreeGrafter"/>
</dbReference>
<dbReference type="Pfam" id="PF00907">
    <property type="entry name" value="T-box"/>
    <property type="match status" value="1"/>
</dbReference>
<evidence type="ECO:0000313" key="11">
    <source>
        <dbReference type="Proteomes" id="UP001209878"/>
    </source>
</evidence>
<dbReference type="PROSITE" id="PS50252">
    <property type="entry name" value="TBOX_3"/>
    <property type="match status" value="1"/>
</dbReference>
<evidence type="ECO:0000256" key="7">
    <source>
        <dbReference type="PROSITE-ProRule" id="PRU00201"/>
    </source>
</evidence>
<feature type="region of interest" description="Disordered" evidence="8">
    <location>
        <begin position="1"/>
        <end position="33"/>
    </location>
</feature>
<feature type="region of interest" description="Disordered" evidence="8">
    <location>
        <begin position="215"/>
        <end position="234"/>
    </location>
</feature>
<evidence type="ECO:0000256" key="6">
    <source>
        <dbReference type="ARBA" id="ARBA00023242"/>
    </source>
</evidence>
<dbReference type="PROSITE" id="PS01264">
    <property type="entry name" value="TBOX_2"/>
    <property type="match status" value="1"/>
</dbReference>
<dbReference type="CDD" id="cd20192">
    <property type="entry name" value="T-box_TBXT_TBX19-like"/>
    <property type="match status" value="1"/>
</dbReference>
<proteinExistence type="predicted"/>
<keyword evidence="3" id="KW-0805">Transcription regulation</keyword>
<evidence type="ECO:0000256" key="4">
    <source>
        <dbReference type="ARBA" id="ARBA00023125"/>
    </source>
</evidence>
<gene>
    <name evidence="10" type="ORF">NP493_14g01019</name>
</gene>
<dbReference type="PANTHER" id="PTHR11267:SF106">
    <property type="entry name" value="T-RELATED PROTEIN"/>
    <property type="match status" value="1"/>
</dbReference>
<dbReference type="Proteomes" id="UP001209878">
    <property type="component" value="Unassembled WGS sequence"/>
</dbReference>
<organism evidence="10 11">
    <name type="scientific">Ridgeia piscesae</name>
    <name type="common">Tubeworm</name>
    <dbReference type="NCBI Taxonomy" id="27915"/>
    <lineage>
        <taxon>Eukaryota</taxon>
        <taxon>Metazoa</taxon>
        <taxon>Spiralia</taxon>
        <taxon>Lophotrochozoa</taxon>
        <taxon>Annelida</taxon>
        <taxon>Polychaeta</taxon>
        <taxon>Sedentaria</taxon>
        <taxon>Canalipalpata</taxon>
        <taxon>Sabellida</taxon>
        <taxon>Siboglinidae</taxon>
        <taxon>Ridgeia</taxon>
    </lineage>
</organism>
<dbReference type="SUPFAM" id="SSF49417">
    <property type="entry name" value="p53-like transcription factors"/>
    <property type="match status" value="1"/>
</dbReference>
<dbReference type="GO" id="GO:0005634">
    <property type="term" value="C:nucleus"/>
    <property type="evidence" value="ECO:0007669"/>
    <property type="project" value="UniProtKB-SubCell"/>
</dbReference>
<dbReference type="PANTHER" id="PTHR11267">
    <property type="entry name" value="T-BOX PROTEIN-RELATED"/>
    <property type="match status" value="1"/>
</dbReference>
<evidence type="ECO:0000256" key="8">
    <source>
        <dbReference type="SAM" id="MobiDB-lite"/>
    </source>
</evidence>
<dbReference type="InterPro" id="IPR046360">
    <property type="entry name" value="T-box_DNA-bd"/>
</dbReference>
<keyword evidence="2" id="KW-0217">Developmental protein</keyword>
<reference evidence="10" key="1">
    <citation type="journal article" date="2023" name="Mol. Biol. Evol.">
        <title>Third-Generation Sequencing Reveals the Adaptive Role of the Epigenome in Three Deep-Sea Polychaetes.</title>
        <authorList>
            <person name="Perez M."/>
            <person name="Aroh O."/>
            <person name="Sun Y."/>
            <person name="Lan Y."/>
            <person name="Juniper S.K."/>
            <person name="Young C.R."/>
            <person name="Angers B."/>
            <person name="Qian P.Y."/>
        </authorList>
    </citation>
    <scope>NUCLEOTIDE SEQUENCE</scope>
    <source>
        <strain evidence="10">R07B-5</strain>
    </source>
</reference>
<dbReference type="GO" id="GO:0045893">
    <property type="term" value="P:positive regulation of DNA-templated transcription"/>
    <property type="evidence" value="ECO:0007669"/>
    <property type="project" value="InterPro"/>
</dbReference>
<dbReference type="SMART" id="SM00425">
    <property type="entry name" value="TBOX"/>
    <property type="match status" value="1"/>
</dbReference>
<sequence length="415" mass="46368">MPEMRANSADVNELLKAVDGTSGTPRNRDEGKEKKLGVVLEDRELWSKFKQLTNEMIVTKSGRRMFPVIRVSISGLDPSAMYSVLVDFGPVDQQRWKYMNGDWVSGGKAEPSRTPTVYVHPDSPNFGSHWMKEPVSFSKVKLTNKMHGTGQVVLNSLHKYQPRVHILRVGEGVQKTVASHSYPETQFVAVTAYQNEEITALKIKYNPFAKAFQDAKERPDQRESNGCDDLPENDHKRLSHVTHSWFLPPPAHQFPNSLTIPCNPRFNLRDYRHTPYTQPYPRASPPHATYSHEFNPNIPVVNLPDNWTRPSSHLLASSASSHQGQYAMWNHHLTAGSPQQASPSPYPAFLRSPASYALPPTPESLPDTSQLYYETPLTSGQGHVDAATASLVSSFQSALVKSSTSTWNPLTPSSI</sequence>
<keyword evidence="6 7" id="KW-0539">Nucleus</keyword>
<dbReference type="InterPro" id="IPR018186">
    <property type="entry name" value="TF_T-box_CS"/>
</dbReference>
<evidence type="ECO:0000256" key="5">
    <source>
        <dbReference type="ARBA" id="ARBA00023163"/>
    </source>
</evidence>
<dbReference type="PROSITE" id="PS01283">
    <property type="entry name" value="TBOX_1"/>
    <property type="match status" value="1"/>
</dbReference>
<feature type="compositionally biased region" description="Basic and acidic residues" evidence="8">
    <location>
        <begin position="215"/>
        <end position="225"/>
    </location>
</feature>
<dbReference type="InterPro" id="IPR002070">
    <property type="entry name" value="TF_Brachyury"/>
</dbReference>